<protein>
    <submittedName>
        <fullName evidence="1">Glycosyltransferase involved in cell wall bisynthesis</fullName>
    </submittedName>
</protein>
<organism evidence="1 2">
    <name type="scientific">Parabacteroides chartae</name>
    <dbReference type="NCBI Taxonomy" id="1037355"/>
    <lineage>
        <taxon>Bacteria</taxon>
        <taxon>Pseudomonadati</taxon>
        <taxon>Bacteroidota</taxon>
        <taxon>Bacteroidia</taxon>
        <taxon>Bacteroidales</taxon>
        <taxon>Tannerellaceae</taxon>
        <taxon>Parabacteroides</taxon>
    </lineage>
</organism>
<dbReference type="GO" id="GO:0016740">
    <property type="term" value="F:transferase activity"/>
    <property type="evidence" value="ECO:0007669"/>
    <property type="project" value="UniProtKB-KW"/>
</dbReference>
<dbReference type="SUPFAM" id="SSF53756">
    <property type="entry name" value="UDP-Glycosyltransferase/glycogen phosphorylase"/>
    <property type="match status" value="1"/>
</dbReference>
<reference evidence="2" key="1">
    <citation type="submission" date="2017-02" db="EMBL/GenBank/DDBJ databases">
        <authorList>
            <person name="Varghese N."/>
            <person name="Submissions S."/>
        </authorList>
    </citation>
    <scope>NUCLEOTIDE SEQUENCE [LARGE SCALE GENOMIC DNA]</scope>
    <source>
        <strain evidence="2">DSM 24967</strain>
    </source>
</reference>
<evidence type="ECO:0000313" key="1">
    <source>
        <dbReference type="EMBL" id="SKB79944.1"/>
    </source>
</evidence>
<sequence>MKALFLIFHGFEAHNGISKKIQYQVEGLIQNGVDVKLCYLVIDEHGYHKRMINDTIIENYGKSFLAKINKRICYNSLKKYILKEHINFLYVRHDLNANPFLVSFFKALKKRNINIILEIPTYPYDYEFIHASWKDRLQNYIDKLYRNCLSKTLYKIVTFTDFSQIWGIQTINISNGIDFNAVKLKSNNKTNIDELNLIGVADIHAWHGYDRVIRGMINYYKYNRDIKVYFHIVGNGIEQVINDLKQITRDNNLSEFVKFYGPKSGLELDLLFDFADFGIASLARHRSNIVNIKTLKNREYAARGIPFIYSEIDSDFENMPYVLKAPANEESIDICRIIDFYSRLNMTAKEIRESIYHLSWKNQMKIIIETPINS</sequence>
<dbReference type="EMBL" id="FUYQ01000024">
    <property type="protein sequence ID" value="SKB79944.1"/>
    <property type="molecule type" value="Genomic_DNA"/>
</dbReference>
<keyword evidence="2" id="KW-1185">Reference proteome</keyword>
<dbReference type="AlphaFoldDB" id="A0A1T5E7L7"/>
<accession>A0A1T5E7L7</accession>
<evidence type="ECO:0000313" key="2">
    <source>
        <dbReference type="Proteomes" id="UP000190852"/>
    </source>
</evidence>
<proteinExistence type="predicted"/>
<gene>
    <name evidence="1" type="ORF">SAMN05660349_02816</name>
</gene>
<dbReference type="RefSeq" id="WP_079684232.1">
    <property type="nucleotide sequence ID" value="NZ_FUYQ01000024.1"/>
</dbReference>
<name>A0A1T5E7L7_9BACT</name>
<dbReference type="Proteomes" id="UP000190852">
    <property type="component" value="Unassembled WGS sequence"/>
</dbReference>
<keyword evidence="1" id="KW-0808">Transferase</keyword>
<dbReference type="Gene3D" id="3.40.50.2000">
    <property type="entry name" value="Glycogen Phosphorylase B"/>
    <property type="match status" value="2"/>
</dbReference>